<protein>
    <submittedName>
        <fullName evidence="1">Conserved domain protein</fullName>
    </submittedName>
</protein>
<accession>Q2GGL0</accession>
<dbReference type="AlphaFoldDB" id="Q2GGL0"/>
<sequence length="48" mass="5861">MQSFNSKDQLENFIIKHKTKESNNYKSYAFCIVNRNTIFELRKEFIEI</sequence>
<dbReference type="Proteomes" id="UP000008320">
    <property type="component" value="Chromosome"/>
</dbReference>
<organism evidence="1 2">
    <name type="scientific">Ehrlichia chaffeensis (strain ATCC CRL-10679 / Arkansas)</name>
    <dbReference type="NCBI Taxonomy" id="205920"/>
    <lineage>
        <taxon>Bacteria</taxon>
        <taxon>Pseudomonadati</taxon>
        <taxon>Pseudomonadota</taxon>
        <taxon>Alphaproteobacteria</taxon>
        <taxon>Rickettsiales</taxon>
        <taxon>Anaplasmataceae</taxon>
        <taxon>Ehrlichia</taxon>
    </lineage>
</organism>
<gene>
    <name evidence="1" type="ordered locus">ECH_0613</name>
</gene>
<dbReference type="KEGG" id="ech:ECH_0613"/>
<keyword evidence="2" id="KW-1185">Reference proteome</keyword>
<name>Q2GGL0_EHRCR</name>
<evidence type="ECO:0000313" key="2">
    <source>
        <dbReference type="Proteomes" id="UP000008320"/>
    </source>
</evidence>
<dbReference type="HOGENOM" id="CLU_3152272_0_0_5"/>
<evidence type="ECO:0000313" key="1">
    <source>
        <dbReference type="EMBL" id="ABD44742.1"/>
    </source>
</evidence>
<dbReference type="EMBL" id="CP000236">
    <property type="protein sequence ID" value="ABD44742.1"/>
    <property type="molecule type" value="Genomic_DNA"/>
</dbReference>
<proteinExistence type="predicted"/>
<reference evidence="1 2" key="1">
    <citation type="journal article" date="2006" name="PLoS Genet.">
        <title>Comparative genomics of emerging human ehrlichiosis agents.</title>
        <authorList>
            <person name="Dunning Hotopp J.C."/>
            <person name="Lin M."/>
            <person name="Madupu R."/>
            <person name="Crabtree J."/>
            <person name="Angiuoli S.V."/>
            <person name="Eisen J.A."/>
            <person name="Seshadri R."/>
            <person name="Ren Q."/>
            <person name="Wu M."/>
            <person name="Utterback T.R."/>
            <person name="Smith S."/>
            <person name="Lewis M."/>
            <person name="Khouri H."/>
            <person name="Zhang C."/>
            <person name="Niu H."/>
            <person name="Lin Q."/>
            <person name="Ohashi N."/>
            <person name="Zhi N."/>
            <person name="Nelson W."/>
            <person name="Brinkac L.M."/>
            <person name="Dodson R.J."/>
            <person name="Rosovitz M.J."/>
            <person name="Sundaram J."/>
            <person name="Daugherty S.C."/>
            <person name="Davidsen T."/>
            <person name="Durkin A.S."/>
            <person name="Gwinn M."/>
            <person name="Haft D.H."/>
            <person name="Selengut J.D."/>
            <person name="Sullivan S.A."/>
            <person name="Zafar N."/>
            <person name="Zhou L."/>
            <person name="Benahmed F."/>
            <person name="Forberger H."/>
            <person name="Halpin R."/>
            <person name="Mulligan S."/>
            <person name="Robinson J."/>
            <person name="White O."/>
            <person name="Rikihisa Y."/>
            <person name="Tettelin H."/>
        </authorList>
    </citation>
    <scope>NUCLEOTIDE SEQUENCE [LARGE SCALE GENOMIC DNA]</scope>
    <source>
        <strain evidence="2">ATCC CRL-10679 / Arkansas</strain>
    </source>
</reference>